<dbReference type="InterPro" id="IPR013783">
    <property type="entry name" value="Ig-like_fold"/>
</dbReference>
<organism evidence="4 5">
    <name type="scientific">Salmo salar</name>
    <name type="common">Atlantic salmon</name>
    <dbReference type="NCBI Taxonomy" id="8030"/>
    <lineage>
        <taxon>Eukaryota</taxon>
        <taxon>Metazoa</taxon>
        <taxon>Chordata</taxon>
        <taxon>Craniata</taxon>
        <taxon>Vertebrata</taxon>
        <taxon>Euteleostomi</taxon>
        <taxon>Actinopterygii</taxon>
        <taxon>Neopterygii</taxon>
        <taxon>Teleostei</taxon>
        <taxon>Protacanthopterygii</taxon>
        <taxon>Salmoniformes</taxon>
        <taxon>Salmonidae</taxon>
        <taxon>Salmoninae</taxon>
        <taxon>Salmo</taxon>
    </lineage>
</organism>
<dbReference type="Gene3D" id="2.60.40.10">
    <property type="entry name" value="Immunoglobulins"/>
    <property type="match status" value="4"/>
</dbReference>
<gene>
    <name evidence="5" type="primary">LOC106584585</name>
</gene>
<evidence type="ECO:0000256" key="2">
    <source>
        <dbReference type="SAM" id="Phobius"/>
    </source>
</evidence>
<feature type="transmembrane region" description="Helical" evidence="2">
    <location>
        <begin position="462"/>
        <end position="483"/>
    </location>
</feature>
<keyword evidence="2" id="KW-1133">Transmembrane helix</keyword>
<dbReference type="RefSeq" id="XP_014025504.2">
    <property type="nucleotide sequence ID" value="XM_014170029.2"/>
</dbReference>
<evidence type="ECO:0000313" key="5">
    <source>
        <dbReference type="RefSeq" id="XP_014025504.2"/>
    </source>
</evidence>
<accession>A0A1S3PDH1</accession>
<dbReference type="PANTHER" id="PTHR46484">
    <property type="entry name" value="SI:CH211-171H4.5-RELATED"/>
    <property type="match status" value="1"/>
</dbReference>
<feature type="domain" description="Ig-like" evidence="3">
    <location>
        <begin position="368"/>
        <end position="454"/>
    </location>
</feature>
<dbReference type="AlphaFoldDB" id="A0A1S3PDH1"/>
<keyword evidence="2" id="KW-0812">Transmembrane</keyword>
<evidence type="ECO:0000313" key="4">
    <source>
        <dbReference type="Proteomes" id="UP001652741"/>
    </source>
</evidence>
<dbReference type="KEGG" id="sasa:106584585"/>
<dbReference type="PANTHER" id="PTHR46484:SF1">
    <property type="entry name" value="SCHWANN CELL MYELIN PROTEIN-RELATED"/>
    <property type="match status" value="1"/>
</dbReference>
<dbReference type="Proteomes" id="UP001652741">
    <property type="component" value="Chromosome ssa02"/>
</dbReference>
<evidence type="ECO:0000259" key="3">
    <source>
        <dbReference type="PROSITE" id="PS50835"/>
    </source>
</evidence>
<keyword evidence="4" id="KW-1185">Reference proteome</keyword>
<keyword evidence="2" id="KW-0472">Membrane</keyword>
<feature type="compositionally biased region" description="Polar residues" evidence="1">
    <location>
        <begin position="514"/>
        <end position="526"/>
    </location>
</feature>
<name>A0A1S3PDH1_SALSA</name>
<evidence type="ECO:0000256" key="1">
    <source>
        <dbReference type="SAM" id="MobiDB-lite"/>
    </source>
</evidence>
<dbReference type="PROSITE" id="PS50835">
    <property type="entry name" value="IG_LIKE"/>
    <property type="match status" value="2"/>
</dbReference>
<dbReference type="InterPro" id="IPR036179">
    <property type="entry name" value="Ig-like_dom_sf"/>
</dbReference>
<protein>
    <submittedName>
        <fullName evidence="5">Uncharacterized protein isoform X1</fullName>
    </submittedName>
</protein>
<dbReference type="STRING" id="8030.ENSSSAP00000083193"/>
<dbReference type="SMART" id="SM00409">
    <property type="entry name" value="IG"/>
    <property type="match status" value="2"/>
</dbReference>
<feature type="region of interest" description="Disordered" evidence="1">
    <location>
        <begin position="514"/>
        <end position="567"/>
    </location>
</feature>
<dbReference type="PaxDb" id="8030-ENSSSAP00000083193"/>
<feature type="domain" description="Ig-like" evidence="3">
    <location>
        <begin position="280"/>
        <end position="351"/>
    </location>
</feature>
<dbReference type="SUPFAM" id="SSF48726">
    <property type="entry name" value="Immunoglobulin"/>
    <property type="match status" value="4"/>
</dbReference>
<sequence>MMCSRGFRFVTGNRGPTQTDTLTASSEAINVGILSITWYRDPNRRKTPQTLMDILSFITGCTLVSLGHCWIVKVSSTVKAVDGSCVEVSCHTTPHHRVIWYLYHSFQYPKLYDGKEPTSVEDSFRGRTSVPGNSAKGDCTLRIESVTWRDNNLKLYVWINPDESATQKFHHQFVTITIENRKAPALSMQNAMVDGALFQANCSVWHSCPSSPPSLHWSRLPVNSTAVTSMEEKGGLWVSTETIQGRGTLQLHKQEMKCTAQFATVQTESQPVILNISYAPVAVTMMADEQPVSEGHSVNLECVADSNPQPGRYVWIRRQGGQSIQTNSTQGNMSYANISRDSSFSCIVQNNIGSNQSAWLFLDVNFPPAILSDSTCSLEGGILTCVCRAEARPNATLRWTISGSSTLPSSFTSITIYRDDTVSAELTGPVESRPNVSCVASNSLATDIQQLPLNTKSTAGQFMPWMLTALAVGSVFLGFVMVVRRRRCRERPKASSNLHTLDIPLRQADMSESLRYSNPQKPQQTAKRTKPKAMPMAIPKENARTDRQSSVYENDFVPKKPSLNPAKNNEKIKLEENTKAMCSDRDDIYQNY</sequence>
<proteinExistence type="predicted"/>
<dbReference type="InterPro" id="IPR003599">
    <property type="entry name" value="Ig_sub"/>
</dbReference>
<reference evidence="5" key="1">
    <citation type="submission" date="2025-08" db="UniProtKB">
        <authorList>
            <consortium name="RefSeq"/>
        </authorList>
    </citation>
    <scope>IDENTIFICATION</scope>
</reference>
<dbReference type="GeneID" id="106584585"/>
<dbReference type="InterPro" id="IPR007110">
    <property type="entry name" value="Ig-like_dom"/>
</dbReference>